<evidence type="ECO:0000313" key="2">
    <source>
        <dbReference type="Proteomes" id="UP000017836"/>
    </source>
</evidence>
<proteinExistence type="predicted"/>
<accession>W1NKK5</accession>
<reference evidence="2" key="1">
    <citation type="journal article" date="2013" name="Science">
        <title>The Amborella genome and the evolution of flowering plants.</title>
        <authorList>
            <consortium name="Amborella Genome Project"/>
        </authorList>
    </citation>
    <scope>NUCLEOTIDE SEQUENCE [LARGE SCALE GENOMIC DNA]</scope>
</reference>
<gene>
    <name evidence="1" type="ORF">AMTR_s00023p00246300</name>
</gene>
<dbReference type="Gramene" id="ERM95749">
    <property type="protein sequence ID" value="ERM95749"/>
    <property type="gene ID" value="AMTR_s00023p00246300"/>
</dbReference>
<sequence>MVLADDFDEWFGCNLLRYYRISKVVSEGLTVVSRRDAGGFDCWFYKAVVLIGVLASE</sequence>
<keyword evidence="2" id="KW-1185">Reference proteome</keyword>
<dbReference type="HOGENOM" id="CLU_3002577_0_0_1"/>
<evidence type="ECO:0000313" key="1">
    <source>
        <dbReference type="EMBL" id="ERM95749.1"/>
    </source>
</evidence>
<name>W1NKK5_AMBTC</name>
<organism evidence="1 2">
    <name type="scientific">Amborella trichopoda</name>
    <dbReference type="NCBI Taxonomy" id="13333"/>
    <lineage>
        <taxon>Eukaryota</taxon>
        <taxon>Viridiplantae</taxon>
        <taxon>Streptophyta</taxon>
        <taxon>Embryophyta</taxon>
        <taxon>Tracheophyta</taxon>
        <taxon>Spermatophyta</taxon>
        <taxon>Magnoliopsida</taxon>
        <taxon>Amborellales</taxon>
        <taxon>Amborellaceae</taxon>
        <taxon>Amborella</taxon>
    </lineage>
</organism>
<dbReference type="Proteomes" id="UP000017836">
    <property type="component" value="Unassembled WGS sequence"/>
</dbReference>
<dbReference type="AlphaFoldDB" id="W1NKK5"/>
<protein>
    <submittedName>
        <fullName evidence="1">Uncharacterized protein</fullName>
    </submittedName>
</protein>
<dbReference type="EMBL" id="KI397474">
    <property type="protein sequence ID" value="ERM95749.1"/>
    <property type="molecule type" value="Genomic_DNA"/>
</dbReference>
<feature type="non-terminal residue" evidence="1">
    <location>
        <position position="57"/>
    </location>
</feature>